<feature type="chain" id="PRO_5040812328" evidence="1">
    <location>
        <begin position="21"/>
        <end position="231"/>
    </location>
</feature>
<accession>A0A9W9NNV0</accession>
<reference evidence="2" key="2">
    <citation type="journal article" date="2023" name="IMA Fungus">
        <title>Comparative genomic study of the Penicillium genus elucidates a diverse pangenome and 15 lateral gene transfer events.</title>
        <authorList>
            <person name="Petersen C."/>
            <person name="Sorensen T."/>
            <person name="Nielsen M.R."/>
            <person name="Sondergaard T.E."/>
            <person name="Sorensen J.L."/>
            <person name="Fitzpatrick D.A."/>
            <person name="Frisvad J.C."/>
            <person name="Nielsen K.L."/>
        </authorList>
    </citation>
    <scope>NUCLEOTIDE SEQUENCE</scope>
    <source>
        <strain evidence="2">IBT 19713</strain>
    </source>
</reference>
<keyword evidence="3" id="KW-1185">Reference proteome</keyword>
<keyword evidence="1" id="KW-0732">Signal</keyword>
<gene>
    <name evidence="2" type="ORF">N7468_007934</name>
</gene>
<dbReference type="OrthoDB" id="4462706at2759"/>
<feature type="signal peptide" evidence="1">
    <location>
        <begin position="1"/>
        <end position="20"/>
    </location>
</feature>
<dbReference type="RefSeq" id="XP_058327575.1">
    <property type="nucleotide sequence ID" value="XM_058477230.1"/>
</dbReference>
<dbReference type="Proteomes" id="UP001150941">
    <property type="component" value="Unassembled WGS sequence"/>
</dbReference>
<evidence type="ECO:0000313" key="3">
    <source>
        <dbReference type="Proteomes" id="UP001150941"/>
    </source>
</evidence>
<dbReference type="GeneID" id="83204533"/>
<evidence type="ECO:0000256" key="1">
    <source>
        <dbReference type="SAM" id="SignalP"/>
    </source>
</evidence>
<name>A0A9W9NNV0_9EURO</name>
<organism evidence="2 3">
    <name type="scientific">Penicillium chermesinum</name>
    <dbReference type="NCBI Taxonomy" id="63820"/>
    <lineage>
        <taxon>Eukaryota</taxon>
        <taxon>Fungi</taxon>
        <taxon>Dikarya</taxon>
        <taxon>Ascomycota</taxon>
        <taxon>Pezizomycotina</taxon>
        <taxon>Eurotiomycetes</taxon>
        <taxon>Eurotiomycetidae</taxon>
        <taxon>Eurotiales</taxon>
        <taxon>Aspergillaceae</taxon>
        <taxon>Penicillium</taxon>
    </lineage>
</organism>
<sequence>MARLSSSFIVSFIFFIYAHAFPRETGVASLTQTQPTASVTEAVAPAVTEEARLRCSDGSTILHTTDCTMGTPVSFCHKPEAPIKCGHGYFPSVWHADHCMEQSTCFPLDAAWLTTECQHGAIPYTTNTMYDGTLAGGLSTVISAVSCSCAPDQWYSMTWLGGSSDLETFCMPYSYCPPGMTTSISFNAYCATATEVACDGVPTETPFCQCADAKQTPIYPDVPGAVAIGCE</sequence>
<protein>
    <submittedName>
        <fullName evidence="2">Uncharacterized protein</fullName>
    </submittedName>
</protein>
<proteinExistence type="predicted"/>
<comment type="caution">
    <text evidence="2">The sequence shown here is derived from an EMBL/GenBank/DDBJ whole genome shotgun (WGS) entry which is preliminary data.</text>
</comment>
<reference evidence="2" key="1">
    <citation type="submission" date="2022-11" db="EMBL/GenBank/DDBJ databases">
        <authorList>
            <person name="Petersen C."/>
        </authorList>
    </citation>
    <scope>NUCLEOTIDE SEQUENCE</scope>
    <source>
        <strain evidence="2">IBT 19713</strain>
    </source>
</reference>
<dbReference type="EMBL" id="JAPQKS010000006">
    <property type="protein sequence ID" value="KAJ5223392.1"/>
    <property type="molecule type" value="Genomic_DNA"/>
</dbReference>
<evidence type="ECO:0000313" key="2">
    <source>
        <dbReference type="EMBL" id="KAJ5223392.1"/>
    </source>
</evidence>
<dbReference type="AlphaFoldDB" id="A0A9W9NNV0"/>